<keyword evidence="1" id="KW-1133">Transmembrane helix</keyword>
<gene>
    <name evidence="2" type="ORF">OUZ56_030732</name>
</gene>
<accession>A0ABQ9ZT23</accession>
<comment type="caution">
    <text evidence="2">The sequence shown here is derived from an EMBL/GenBank/DDBJ whole genome shotgun (WGS) entry which is preliminary data.</text>
</comment>
<keyword evidence="1" id="KW-0812">Transmembrane</keyword>
<organism evidence="2 3">
    <name type="scientific">Daphnia magna</name>
    <dbReference type="NCBI Taxonomy" id="35525"/>
    <lineage>
        <taxon>Eukaryota</taxon>
        <taxon>Metazoa</taxon>
        <taxon>Ecdysozoa</taxon>
        <taxon>Arthropoda</taxon>
        <taxon>Crustacea</taxon>
        <taxon>Branchiopoda</taxon>
        <taxon>Diplostraca</taxon>
        <taxon>Cladocera</taxon>
        <taxon>Anomopoda</taxon>
        <taxon>Daphniidae</taxon>
        <taxon>Daphnia</taxon>
    </lineage>
</organism>
<dbReference type="Proteomes" id="UP001234178">
    <property type="component" value="Unassembled WGS sequence"/>
</dbReference>
<dbReference type="EMBL" id="JAOYFB010000005">
    <property type="protein sequence ID" value="KAK4015760.1"/>
    <property type="molecule type" value="Genomic_DNA"/>
</dbReference>
<protein>
    <submittedName>
        <fullName evidence="2">Uncharacterized protein</fullName>
    </submittedName>
</protein>
<proteinExistence type="predicted"/>
<feature type="transmembrane region" description="Helical" evidence="1">
    <location>
        <begin position="45"/>
        <end position="65"/>
    </location>
</feature>
<evidence type="ECO:0000256" key="1">
    <source>
        <dbReference type="SAM" id="Phobius"/>
    </source>
</evidence>
<reference evidence="2 3" key="1">
    <citation type="journal article" date="2023" name="Nucleic Acids Res.">
        <title>The hologenome of Daphnia magna reveals possible DNA methylation and microbiome-mediated evolution of the host genome.</title>
        <authorList>
            <person name="Chaturvedi A."/>
            <person name="Li X."/>
            <person name="Dhandapani V."/>
            <person name="Marshall H."/>
            <person name="Kissane S."/>
            <person name="Cuenca-Cambronero M."/>
            <person name="Asole G."/>
            <person name="Calvet F."/>
            <person name="Ruiz-Romero M."/>
            <person name="Marangio P."/>
            <person name="Guigo R."/>
            <person name="Rago D."/>
            <person name="Mirbahai L."/>
            <person name="Eastwood N."/>
            <person name="Colbourne J.K."/>
            <person name="Zhou J."/>
            <person name="Mallon E."/>
            <person name="Orsini L."/>
        </authorList>
    </citation>
    <scope>NUCLEOTIDE SEQUENCE [LARGE SCALE GENOMIC DNA]</scope>
    <source>
        <strain evidence="2">LRV0_1</strain>
    </source>
</reference>
<sequence length="184" mass="21365">MTPSDPSTIHPACDLLTCCDRNKKEMGILGIPLMPARKVGDSYCFHYILLLLLLSSSNLIFLGCCQFKRSPNQIQKENGGSKNVKHTHTKVLMRKSIHSNTFQRFKKEHHGRVCLKTRERNTHYMTINSKRDLIFLERFVSSPHHAHLKTGWCLFVFVHLYQGTLISQTKEKRNKNLGERRRGF</sequence>
<evidence type="ECO:0000313" key="3">
    <source>
        <dbReference type="Proteomes" id="UP001234178"/>
    </source>
</evidence>
<keyword evidence="1" id="KW-0472">Membrane</keyword>
<keyword evidence="3" id="KW-1185">Reference proteome</keyword>
<evidence type="ECO:0000313" key="2">
    <source>
        <dbReference type="EMBL" id="KAK4015760.1"/>
    </source>
</evidence>
<name>A0ABQ9ZT23_9CRUS</name>